<dbReference type="OMA" id="WHAAVLW"/>
<dbReference type="EMBL" id="JSAM01000019">
    <property type="protein sequence ID" value="KIA78482.1"/>
    <property type="molecule type" value="Genomic_DNA"/>
</dbReference>
<dbReference type="PATRIC" id="fig|83552.4.peg.320"/>
<proteinExistence type="predicted"/>
<name>A0A0C1EBJ6_9BACT</name>
<accession>A0A0C1EBJ6</accession>
<reference evidence="1 2" key="1">
    <citation type="journal article" date="2014" name="Mol. Biol. Evol.">
        <title>Massive expansion of Ubiquitination-related gene families within the Chlamydiae.</title>
        <authorList>
            <person name="Domman D."/>
            <person name="Collingro A."/>
            <person name="Lagkouvardos I."/>
            <person name="Gehre L."/>
            <person name="Weinmaier T."/>
            <person name="Rattei T."/>
            <person name="Subtil A."/>
            <person name="Horn M."/>
        </authorList>
    </citation>
    <scope>NUCLEOTIDE SEQUENCE [LARGE SCALE GENOMIC DNA]</scope>
    <source>
        <strain evidence="1 2">OEW1</strain>
    </source>
</reference>
<dbReference type="Proteomes" id="UP000031307">
    <property type="component" value="Unassembled WGS sequence"/>
</dbReference>
<evidence type="ECO:0000313" key="1">
    <source>
        <dbReference type="EMBL" id="KIA78482.1"/>
    </source>
</evidence>
<dbReference type="AlphaFoldDB" id="A0A0C1EBJ6"/>
<dbReference type="InterPro" id="IPR007709">
    <property type="entry name" value="N-FG_amidohydro"/>
</dbReference>
<dbReference type="SUPFAM" id="SSF53187">
    <property type="entry name" value="Zn-dependent exopeptidases"/>
    <property type="match status" value="1"/>
</dbReference>
<dbReference type="Gene3D" id="3.40.630.40">
    <property type="entry name" value="Zn-dependent exopeptidases"/>
    <property type="match status" value="1"/>
</dbReference>
<sequence>MHLMMTCEHGGNQVPLHWKSCFKKADAALASHRGYDRGALELAEFLSSQLSSPLVFSTTTRLLVELNRSLHHPHLFSKWTQHLSKEEKEMILQEYYLPYRLQVEKELLKKMQRGPVLHLSVHSFTPALDGIKREGEIGLLYDSRRKKEKVFATQWKQSLQKKLNGEMRIRMNYPYLGKADGLTSFLRKKWGDETYLGIELEVNQGLVDYKSKWKSLKESLLFSLRQVLELY</sequence>
<organism evidence="1 2">
    <name type="scientific">Parachlamydia acanthamoebae</name>
    <dbReference type="NCBI Taxonomy" id="83552"/>
    <lineage>
        <taxon>Bacteria</taxon>
        <taxon>Pseudomonadati</taxon>
        <taxon>Chlamydiota</taxon>
        <taxon>Chlamydiia</taxon>
        <taxon>Parachlamydiales</taxon>
        <taxon>Parachlamydiaceae</taxon>
        <taxon>Parachlamydia</taxon>
    </lineage>
</organism>
<evidence type="ECO:0008006" key="3">
    <source>
        <dbReference type="Google" id="ProtNLM"/>
    </source>
</evidence>
<gene>
    <name evidence="1" type="ORF">DB43_DY00330</name>
</gene>
<dbReference type="Pfam" id="PF05013">
    <property type="entry name" value="FGase"/>
    <property type="match status" value="1"/>
</dbReference>
<evidence type="ECO:0000313" key="2">
    <source>
        <dbReference type="Proteomes" id="UP000031307"/>
    </source>
</evidence>
<comment type="caution">
    <text evidence="1">The sequence shown here is derived from an EMBL/GenBank/DDBJ whole genome shotgun (WGS) entry which is preliminary data.</text>
</comment>
<protein>
    <recommendedName>
        <fullName evidence="3">N-formylglutamate amidohydrolase</fullName>
    </recommendedName>
</protein>